<accession>A0A6G1GW89</accession>
<evidence type="ECO:0000256" key="1">
    <source>
        <dbReference type="SAM" id="MobiDB-lite"/>
    </source>
</evidence>
<evidence type="ECO:0000313" key="3">
    <source>
        <dbReference type="Proteomes" id="UP000800041"/>
    </source>
</evidence>
<dbReference type="AlphaFoldDB" id="A0A6G1GW89"/>
<feature type="compositionally biased region" description="Polar residues" evidence="1">
    <location>
        <begin position="36"/>
        <end position="54"/>
    </location>
</feature>
<name>A0A6G1GW89_9PEZI</name>
<feature type="compositionally biased region" description="Basic and acidic residues" evidence="1">
    <location>
        <begin position="386"/>
        <end position="396"/>
    </location>
</feature>
<gene>
    <name evidence="2" type="ORF">K402DRAFT_405368</name>
</gene>
<sequence length="403" mass="42422">MERTEKSSAINFTLEDMPLPDPPTLSSWHKVKTKQASHPPSKMSTEATNSTNPSEPSPGTLVAASLVALIGTPTPDPTKPQVAPIFDNETKELLNPLLKSLDAAMASANELLQVAAREMDETVAWIGQNDGNASAGQSGRRIPGLKFTPGAAAGEKKSKGGSASGREATRNGNGDGGASAVQRVWETEIRNKTLAVESDAKIGMIRLEIALGAVQGATEMVWGGRKRKRRWSGVAGGKGRGSGDAGGRRGRWEDSEKEGGIVGEGGRAADEVEGGEKETESEEQSAPIGGQAVDDVEAEMVEEVAGAEREGVAPVAPVGAMDGAADEDDDDEEEWEDVLKANDSDEVEDEIEMEDEWDDVLHISDDDNDGEQKRSGFVAANSDFDPDGHGAGHDFSDSDGTLC</sequence>
<feature type="compositionally biased region" description="Acidic residues" evidence="1">
    <location>
        <begin position="324"/>
        <end position="336"/>
    </location>
</feature>
<proteinExistence type="predicted"/>
<keyword evidence="3" id="KW-1185">Reference proteome</keyword>
<dbReference type="Proteomes" id="UP000800041">
    <property type="component" value="Unassembled WGS sequence"/>
</dbReference>
<feature type="compositionally biased region" description="Basic and acidic residues" evidence="1">
    <location>
        <begin position="359"/>
        <end position="374"/>
    </location>
</feature>
<organism evidence="2 3">
    <name type="scientific">Aulographum hederae CBS 113979</name>
    <dbReference type="NCBI Taxonomy" id="1176131"/>
    <lineage>
        <taxon>Eukaryota</taxon>
        <taxon>Fungi</taxon>
        <taxon>Dikarya</taxon>
        <taxon>Ascomycota</taxon>
        <taxon>Pezizomycotina</taxon>
        <taxon>Dothideomycetes</taxon>
        <taxon>Pleosporomycetidae</taxon>
        <taxon>Aulographales</taxon>
        <taxon>Aulographaceae</taxon>
    </lineage>
</organism>
<feature type="compositionally biased region" description="Acidic residues" evidence="1">
    <location>
        <begin position="344"/>
        <end position="358"/>
    </location>
</feature>
<evidence type="ECO:0000313" key="2">
    <source>
        <dbReference type="EMBL" id="KAF1985223.1"/>
    </source>
</evidence>
<feature type="region of interest" description="Disordered" evidence="1">
    <location>
        <begin position="130"/>
        <end position="178"/>
    </location>
</feature>
<feature type="region of interest" description="Disordered" evidence="1">
    <location>
        <begin position="1"/>
        <end position="59"/>
    </location>
</feature>
<reference evidence="2" key="1">
    <citation type="journal article" date="2020" name="Stud. Mycol.">
        <title>101 Dothideomycetes genomes: a test case for predicting lifestyles and emergence of pathogens.</title>
        <authorList>
            <person name="Haridas S."/>
            <person name="Albert R."/>
            <person name="Binder M."/>
            <person name="Bloem J."/>
            <person name="Labutti K."/>
            <person name="Salamov A."/>
            <person name="Andreopoulos B."/>
            <person name="Baker S."/>
            <person name="Barry K."/>
            <person name="Bills G."/>
            <person name="Bluhm B."/>
            <person name="Cannon C."/>
            <person name="Castanera R."/>
            <person name="Culley D."/>
            <person name="Daum C."/>
            <person name="Ezra D."/>
            <person name="Gonzalez J."/>
            <person name="Henrissat B."/>
            <person name="Kuo A."/>
            <person name="Liang C."/>
            <person name="Lipzen A."/>
            <person name="Lutzoni F."/>
            <person name="Magnuson J."/>
            <person name="Mondo S."/>
            <person name="Nolan M."/>
            <person name="Ohm R."/>
            <person name="Pangilinan J."/>
            <person name="Park H.-J."/>
            <person name="Ramirez L."/>
            <person name="Alfaro M."/>
            <person name="Sun H."/>
            <person name="Tritt A."/>
            <person name="Yoshinaga Y."/>
            <person name="Zwiers L.-H."/>
            <person name="Turgeon B."/>
            <person name="Goodwin S."/>
            <person name="Spatafora J."/>
            <person name="Crous P."/>
            <person name="Grigoriev I."/>
        </authorList>
    </citation>
    <scope>NUCLEOTIDE SEQUENCE</scope>
    <source>
        <strain evidence="2">CBS 113979</strain>
    </source>
</reference>
<protein>
    <submittedName>
        <fullName evidence="2">Uncharacterized protein</fullName>
    </submittedName>
</protein>
<dbReference type="EMBL" id="ML977163">
    <property type="protein sequence ID" value="KAF1985223.1"/>
    <property type="molecule type" value="Genomic_DNA"/>
</dbReference>
<feature type="compositionally biased region" description="Basic and acidic residues" evidence="1">
    <location>
        <begin position="267"/>
        <end position="278"/>
    </location>
</feature>
<feature type="compositionally biased region" description="Basic and acidic residues" evidence="1">
    <location>
        <begin position="246"/>
        <end position="259"/>
    </location>
</feature>
<feature type="compositionally biased region" description="Gly residues" evidence="1">
    <location>
        <begin position="234"/>
        <end position="245"/>
    </location>
</feature>
<feature type="region of interest" description="Disordered" evidence="1">
    <location>
        <begin position="227"/>
        <end position="403"/>
    </location>
</feature>